<feature type="domain" description="VRR-NUC" evidence="4">
    <location>
        <begin position="39"/>
        <end position="96"/>
    </location>
</feature>
<comment type="cofactor">
    <cofactor evidence="1">
        <name>Mg(2+)</name>
        <dbReference type="ChEBI" id="CHEBI:18420"/>
    </cofactor>
</comment>
<protein>
    <recommendedName>
        <fullName evidence="4">VRR-NUC domain-containing protein</fullName>
    </recommendedName>
</protein>
<evidence type="ECO:0000256" key="1">
    <source>
        <dbReference type="ARBA" id="ARBA00001946"/>
    </source>
</evidence>
<dbReference type="InterPro" id="IPR011856">
    <property type="entry name" value="tRNA_endonuc-like_dom_sf"/>
</dbReference>
<evidence type="ECO:0000256" key="3">
    <source>
        <dbReference type="ARBA" id="ARBA00022801"/>
    </source>
</evidence>
<dbReference type="EMBL" id="JAGINX010000002">
    <property type="protein sequence ID" value="MBP2319580.1"/>
    <property type="molecule type" value="Genomic_DNA"/>
</dbReference>
<proteinExistence type="predicted"/>
<keyword evidence="6" id="KW-1185">Reference proteome</keyword>
<evidence type="ECO:0000313" key="5">
    <source>
        <dbReference type="EMBL" id="MBP2319580.1"/>
    </source>
</evidence>
<dbReference type="Pfam" id="PF08774">
    <property type="entry name" value="VRR_NUC"/>
    <property type="match status" value="1"/>
</dbReference>
<reference evidence="5 6" key="1">
    <citation type="submission" date="2021-03" db="EMBL/GenBank/DDBJ databases">
        <title>Sequencing the genomes of 1000 actinobacteria strains.</title>
        <authorList>
            <person name="Klenk H.-P."/>
        </authorList>
    </citation>
    <scope>NUCLEOTIDE SEQUENCE [LARGE SCALE GENOMIC DNA]</scope>
    <source>
        <strain evidence="5 6">DSM 12544</strain>
    </source>
</reference>
<keyword evidence="3" id="KW-0378">Hydrolase</keyword>
<evidence type="ECO:0000256" key="2">
    <source>
        <dbReference type="ARBA" id="ARBA00022722"/>
    </source>
</evidence>
<evidence type="ECO:0000259" key="4">
    <source>
        <dbReference type="Pfam" id="PF08774"/>
    </source>
</evidence>
<name>A0ABS4T5Z3_9MICC</name>
<sequence length="116" mass="13501">MPTTTAADWRLEQISKWPEKTFQQQVINLARQLGWWVYHTYRSDRSTPGFPDLYMAHPEHGILLRELKTEKGRISPAQRDAMAVIEKAGGDVAVWRPRHWASREIHEALNPGGRNW</sequence>
<dbReference type="Gene3D" id="3.40.1350.10">
    <property type="match status" value="1"/>
</dbReference>
<accession>A0ABS4T5Z3</accession>
<organism evidence="5 6">
    <name type="scientific">Nesterenkonia lacusekhoensis</name>
    <dbReference type="NCBI Taxonomy" id="150832"/>
    <lineage>
        <taxon>Bacteria</taxon>
        <taxon>Bacillati</taxon>
        <taxon>Actinomycetota</taxon>
        <taxon>Actinomycetes</taxon>
        <taxon>Micrococcales</taxon>
        <taxon>Micrococcaceae</taxon>
        <taxon>Nesterenkonia</taxon>
    </lineage>
</organism>
<keyword evidence="2" id="KW-0540">Nuclease</keyword>
<dbReference type="Proteomes" id="UP001519331">
    <property type="component" value="Unassembled WGS sequence"/>
</dbReference>
<dbReference type="RefSeq" id="WP_210051538.1">
    <property type="nucleotide sequence ID" value="NZ_JAGINX010000002.1"/>
</dbReference>
<gene>
    <name evidence="5" type="ORF">JOF45_002663</name>
</gene>
<evidence type="ECO:0000313" key="6">
    <source>
        <dbReference type="Proteomes" id="UP001519331"/>
    </source>
</evidence>
<dbReference type="InterPro" id="IPR014883">
    <property type="entry name" value="VRR_NUC"/>
</dbReference>
<comment type="caution">
    <text evidence="5">The sequence shown here is derived from an EMBL/GenBank/DDBJ whole genome shotgun (WGS) entry which is preliminary data.</text>
</comment>